<evidence type="ECO:0000313" key="4">
    <source>
        <dbReference type="EMBL" id="KXS99590.1"/>
    </source>
</evidence>
<evidence type="ECO:0000256" key="2">
    <source>
        <dbReference type="ARBA" id="ARBA00022857"/>
    </source>
</evidence>
<evidence type="ECO:0000313" key="5">
    <source>
        <dbReference type="Proteomes" id="UP000070133"/>
    </source>
</evidence>
<dbReference type="PANTHER" id="PTHR44229:SF4">
    <property type="entry name" value="15-HYDROXYPROSTAGLANDIN DEHYDROGENASE [NAD(+)]"/>
    <property type="match status" value="1"/>
</dbReference>
<keyword evidence="3" id="KW-0560">Oxidoreductase</keyword>
<comment type="caution">
    <text evidence="4">The sequence shown here is derived from an EMBL/GenBank/DDBJ whole genome shotgun (WGS) entry which is preliminary data.</text>
</comment>
<evidence type="ECO:0000256" key="1">
    <source>
        <dbReference type="ARBA" id="ARBA00006484"/>
    </source>
</evidence>
<keyword evidence="5" id="KW-1185">Reference proteome</keyword>
<dbReference type="SUPFAM" id="SSF51735">
    <property type="entry name" value="NAD(P)-binding Rossmann-fold domains"/>
    <property type="match status" value="1"/>
</dbReference>
<proteinExistence type="inferred from homology"/>
<keyword evidence="2" id="KW-0521">NADP</keyword>
<dbReference type="PANTHER" id="PTHR44229">
    <property type="entry name" value="15-HYDROXYPROSTAGLANDIN DEHYDROGENASE [NAD(+)]"/>
    <property type="match status" value="1"/>
</dbReference>
<sequence length="294" mass="31805">MVVKTAYVTGGASGIGRAVVEMLGKRGVRVAVADVDLAGAKEAVSSLKDGVAVELDAASWDSQVAAFQKTLEEFGRMDYVFAIAGIGEKRWLENDAHSTGFVKPDLTTLDVDLNGVLYTAALAIQQMRRQEPDEREIRGKSTSWSSLSNNITQALTSAVPVTVVASVCGFYCVPTLPIYTAAKHGVVGFVRSYGKHLLTEAITLNAICPDVVRTSISTEAFYSKMEAKGLLVSMESVIQAFEQCLDDNISGETLEIEPKSGVFLRSGPEPYDKEAEETLKMLHQRALHLQQPSQ</sequence>
<dbReference type="AlphaFoldDB" id="A0A139HAW3"/>
<accession>A0A139HAW3</accession>
<dbReference type="InterPro" id="IPR020904">
    <property type="entry name" value="Sc_DH/Rdtase_CS"/>
</dbReference>
<dbReference type="GO" id="GO:0016616">
    <property type="term" value="F:oxidoreductase activity, acting on the CH-OH group of donors, NAD or NADP as acceptor"/>
    <property type="evidence" value="ECO:0007669"/>
    <property type="project" value="TreeGrafter"/>
</dbReference>
<dbReference type="PROSITE" id="PS00061">
    <property type="entry name" value="ADH_SHORT"/>
    <property type="match status" value="1"/>
</dbReference>
<dbReference type="PRINTS" id="PR00081">
    <property type="entry name" value="GDHRDH"/>
</dbReference>
<dbReference type="GO" id="GO:0005737">
    <property type="term" value="C:cytoplasm"/>
    <property type="evidence" value="ECO:0007669"/>
    <property type="project" value="TreeGrafter"/>
</dbReference>
<organism evidence="4 5">
    <name type="scientific">Pseudocercospora eumusae</name>
    <dbReference type="NCBI Taxonomy" id="321146"/>
    <lineage>
        <taxon>Eukaryota</taxon>
        <taxon>Fungi</taxon>
        <taxon>Dikarya</taxon>
        <taxon>Ascomycota</taxon>
        <taxon>Pezizomycotina</taxon>
        <taxon>Dothideomycetes</taxon>
        <taxon>Dothideomycetidae</taxon>
        <taxon>Mycosphaerellales</taxon>
        <taxon>Mycosphaerellaceae</taxon>
        <taxon>Pseudocercospora</taxon>
    </lineage>
</organism>
<name>A0A139HAW3_9PEZI</name>
<dbReference type="Proteomes" id="UP000070133">
    <property type="component" value="Unassembled WGS sequence"/>
</dbReference>
<dbReference type="EMBL" id="LFZN01000089">
    <property type="protein sequence ID" value="KXS99590.1"/>
    <property type="molecule type" value="Genomic_DNA"/>
</dbReference>
<dbReference type="Gene3D" id="3.40.50.720">
    <property type="entry name" value="NAD(P)-binding Rossmann-like Domain"/>
    <property type="match status" value="1"/>
</dbReference>
<comment type="similarity">
    <text evidence="1">Belongs to the short-chain dehydrogenases/reductases (SDR) family.</text>
</comment>
<evidence type="ECO:0000256" key="3">
    <source>
        <dbReference type="ARBA" id="ARBA00023002"/>
    </source>
</evidence>
<dbReference type="STRING" id="321146.A0A139HAW3"/>
<dbReference type="Pfam" id="PF00106">
    <property type="entry name" value="adh_short"/>
    <property type="match status" value="2"/>
</dbReference>
<gene>
    <name evidence="4" type="ORF">AC578_2226</name>
</gene>
<protein>
    <submittedName>
        <fullName evidence="4">Uncharacterized protein</fullName>
    </submittedName>
</protein>
<reference evidence="4 5" key="1">
    <citation type="submission" date="2015-07" db="EMBL/GenBank/DDBJ databases">
        <title>Comparative genomics of the Sigatoka disease complex on banana suggests a link between parallel evolutionary changes in Pseudocercospora fijiensis and Pseudocercospora eumusae and increased virulence on the banana host.</title>
        <authorList>
            <person name="Chang T.-C."/>
            <person name="Salvucci A."/>
            <person name="Crous P.W."/>
            <person name="Stergiopoulos I."/>
        </authorList>
    </citation>
    <scope>NUCLEOTIDE SEQUENCE [LARGE SCALE GENOMIC DNA]</scope>
    <source>
        <strain evidence="4 5">CBS 114824</strain>
    </source>
</reference>
<dbReference type="InterPro" id="IPR002347">
    <property type="entry name" value="SDR_fam"/>
</dbReference>
<dbReference type="InterPro" id="IPR036291">
    <property type="entry name" value="NAD(P)-bd_dom_sf"/>
</dbReference>